<evidence type="ECO:0000313" key="4">
    <source>
        <dbReference type="Proteomes" id="UP001152320"/>
    </source>
</evidence>
<dbReference type="PANTHER" id="PTHR12619:SF5">
    <property type="entry name" value="TRANSCRIPTION FACTOR RFX4"/>
    <property type="match status" value="1"/>
</dbReference>
<dbReference type="InterPro" id="IPR039779">
    <property type="entry name" value="RFX-like"/>
</dbReference>
<keyword evidence="4" id="KW-1185">Reference proteome</keyword>
<feature type="compositionally biased region" description="Basic residues" evidence="1">
    <location>
        <begin position="296"/>
        <end position="306"/>
    </location>
</feature>
<feature type="domain" description="RFX1-4/6/8-like BCD" evidence="2">
    <location>
        <begin position="1"/>
        <end position="149"/>
    </location>
</feature>
<keyword evidence="3" id="KW-0238">DNA-binding</keyword>
<dbReference type="PANTHER" id="PTHR12619">
    <property type="entry name" value="RFX TRANSCRIPTION FACTOR FAMILY"/>
    <property type="match status" value="1"/>
</dbReference>
<comment type="caution">
    <text evidence="3">The sequence shown here is derived from an EMBL/GenBank/DDBJ whole genome shotgun (WGS) entry which is preliminary data.</text>
</comment>
<evidence type="ECO:0000313" key="3">
    <source>
        <dbReference type="EMBL" id="KAJ8030945.1"/>
    </source>
</evidence>
<sequence length="438" mass="49022">MLRRKTTLAHLAQATRGVLSSDEAIYHMKEDWEKRTEQNPASIQVAWSSYDEWGMDSNFILKKLESYCDLLKPGITVEDHIHWLEMLIKGITNEVKNEDERANAVRSLLLQWGYLSHLIIRDQTLRSAASFGSFHLLNLLYQEYMLYVTDIHQHQLQEITLWKRVFGSDSNVSSGFLTFPVVCDLEECILRDNPLHQSPNGPQSQASTLSQNHLFGNCQDDTLFGYPHGMIPIFSQSVSEFTNQSNLLLTNVAACNAPTPVPTGLLYPIVPMSYHVTTPVSNCPATFPPEQQKNPVRPKKLAKKQLKNMSVSTQGSATPRKGDKSRFIAGPQQGKLQTQQPSDKSEQRPQEHVKLVPEDGVSTRLMKVIPVQSESVGKGGDAKLKEKGEPLVIEVSIPESQDLSAMQGQVLVSEGGKSYIVDDVKNVEMDQGLQKQKN</sequence>
<dbReference type="EMBL" id="JAIZAY010000013">
    <property type="protein sequence ID" value="KAJ8030945.1"/>
    <property type="molecule type" value="Genomic_DNA"/>
</dbReference>
<name>A0A9Q1H3A2_HOLLE</name>
<organism evidence="3 4">
    <name type="scientific">Holothuria leucospilota</name>
    <name type="common">Black long sea cucumber</name>
    <name type="synonym">Mertensiothuria leucospilota</name>
    <dbReference type="NCBI Taxonomy" id="206669"/>
    <lineage>
        <taxon>Eukaryota</taxon>
        <taxon>Metazoa</taxon>
        <taxon>Echinodermata</taxon>
        <taxon>Eleutherozoa</taxon>
        <taxon>Echinozoa</taxon>
        <taxon>Holothuroidea</taxon>
        <taxon>Aspidochirotacea</taxon>
        <taxon>Aspidochirotida</taxon>
        <taxon>Holothuriidae</taxon>
        <taxon>Holothuria</taxon>
    </lineage>
</organism>
<evidence type="ECO:0000259" key="2">
    <source>
        <dbReference type="Pfam" id="PF25340"/>
    </source>
</evidence>
<proteinExistence type="predicted"/>
<accession>A0A9Q1H3A2</accession>
<dbReference type="GO" id="GO:0000981">
    <property type="term" value="F:DNA-binding transcription factor activity, RNA polymerase II-specific"/>
    <property type="evidence" value="ECO:0007669"/>
    <property type="project" value="TreeGrafter"/>
</dbReference>
<dbReference type="OrthoDB" id="10056949at2759"/>
<dbReference type="AlphaFoldDB" id="A0A9Q1H3A2"/>
<gene>
    <name evidence="3" type="ORF">HOLleu_27501</name>
</gene>
<dbReference type="Proteomes" id="UP001152320">
    <property type="component" value="Chromosome 13"/>
</dbReference>
<feature type="compositionally biased region" description="Polar residues" evidence="1">
    <location>
        <begin position="285"/>
        <end position="294"/>
    </location>
</feature>
<feature type="compositionally biased region" description="Basic and acidic residues" evidence="1">
    <location>
        <begin position="343"/>
        <end position="357"/>
    </location>
</feature>
<evidence type="ECO:0000256" key="1">
    <source>
        <dbReference type="SAM" id="MobiDB-lite"/>
    </source>
</evidence>
<feature type="compositionally biased region" description="Polar residues" evidence="1">
    <location>
        <begin position="307"/>
        <end position="317"/>
    </location>
</feature>
<reference evidence="3" key="1">
    <citation type="submission" date="2021-10" db="EMBL/GenBank/DDBJ databases">
        <title>Tropical sea cucumber genome reveals ecological adaptation and Cuvierian tubules defense mechanism.</title>
        <authorList>
            <person name="Chen T."/>
        </authorList>
    </citation>
    <scope>NUCLEOTIDE SEQUENCE</scope>
    <source>
        <strain evidence="3">Nanhai2018</strain>
        <tissue evidence="3">Muscle</tissue>
    </source>
</reference>
<dbReference type="InterPro" id="IPR057321">
    <property type="entry name" value="RFX1-4/6/8-like_BCD"/>
</dbReference>
<dbReference type="Pfam" id="PF25340">
    <property type="entry name" value="BCD_RFX"/>
    <property type="match status" value="1"/>
</dbReference>
<protein>
    <submittedName>
        <fullName evidence="3">DNA-binding protein RFX2</fullName>
    </submittedName>
</protein>
<feature type="region of interest" description="Disordered" evidence="1">
    <location>
        <begin position="285"/>
        <end position="359"/>
    </location>
</feature>
<dbReference type="GO" id="GO:0000978">
    <property type="term" value="F:RNA polymerase II cis-regulatory region sequence-specific DNA binding"/>
    <property type="evidence" value="ECO:0007669"/>
    <property type="project" value="TreeGrafter"/>
</dbReference>